<keyword evidence="3" id="KW-1185">Reference proteome</keyword>
<dbReference type="InParanoid" id="A0A2H3DXR1"/>
<dbReference type="OrthoDB" id="2977329at2759"/>
<accession>A0A2H3DXR1</accession>
<dbReference type="Gene3D" id="3.80.10.10">
    <property type="entry name" value="Ribonuclease Inhibitor"/>
    <property type="match status" value="1"/>
</dbReference>
<keyword evidence="1" id="KW-0472">Membrane</keyword>
<dbReference type="SUPFAM" id="SSF52047">
    <property type="entry name" value="RNI-like"/>
    <property type="match status" value="1"/>
</dbReference>
<dbReference type="AlphaFoldDB" id="A0A2H3DXR1"/>
<organism evidence="2 3">
    <name type="scientific">Armillaria gallica</name>
    <name type="common">Bulbous honey fungus</name>
    <name type="synonym">Armillaria bulbosa</name>
    <dbReference type="NCBI Taxonomy" id="47427"/>
    <lineage>
        <taxon>Eukaryota</taxon>
        <taxon>Fungi</taxon>
        <taxon>Dikarya</taxon>
        <taxon>Basidiomycota</taxon>
        <taxon>Agaricomycotina</taxon>
        <taxon>Agaricomycetes</taxon>
        <taxon>Agaricomycetidae</taxon>
        <taxon>Agaricales</taxon>
        <taxon>Marasmiineae</taxon>
        <taxon>Physalacriaceae</taxon>
        <taxon>Armillaria</taxon>
    </lineage>
</organism>
<dbReference type="Proteomes" id="UP000217790">
    <property type="component" value="Unassembled WGS sequence"/>
</dbReference>
<protein>
    <submittedName>
        <fullName evidence="2">Uncharacterized protein</fullName>
    </submittedName>
</protein>
<reference evidence="3" key="1">
    <citation type="journal article" date="2017" name="Nat. Ecol. Evol.">
        <title>Genome expansion and lineage-specific genetic innovations in the forest pathogenic fungi Armillaria.</title>
        <authorList>
            <person name="Sipos G."/>
            <person name="Prasanna A.N."/>
            <person name="Walter M.C."/>
            <person name="O'Connor E."/>
            <person name="Balint B."/>
            <person name="Krizsan K."/>
            <person name="Kiss B."/>
            <person name="Hess J."/>
            <person name="Varga T."/>
            <person name="Slot J."/>
            <person name="Riley R."/>
            <person name="Boka B."/>
            <person name="Rigling D."/>
            <person name="Barry K."/>
            <person name="Lee J."/>
            <person name="Mihaltcheva S."/>
            <person name="LaButti K."/>
            <person name="Lipzen A."/>
            <person name="Waldron R."/>
            <person name="Moloney N.M."/>
            <person name="Sperisen C."/>
            <person name="Kredics L."/>
            <person name="Vagvoelgyi C."/>
            <person name="Patrignani A."/>
            <person name="Fitzpatrick D."/>
            <person name="Nagy I."/>
            <person name="Doyle S."/>
            <person name="Anderson J.B."/>
            <person name="Grigoriev I.V."/>
            <person name="Gueldener U."/>
            <person name="Muensterkoetter M."/>
            <person name="Nagy L.G."/>
        </authorList>
    </citation>
    <scope>NUCLEOTIDE SEQUENCE [LARGE SCALE GENOMIC DNA]</scope>
    <source>
        <strain evidence="3">Ar21-2</strain>
    </source>
</reference>
<evidence type="ECO:0000313" key="2">
    <source>
        <dbReference type="EMBL" id="PBK93887.1"/>
    </source>
</evidence>
<evidence type="ECO:0000313" key="3">
    <source>
        <dbReference type="Proteomes" id="UP000217790"/>
    </source>
</evidence>
<dbReference type="EMBL" id="KZ293655">
    <property type="protein sequence ID" value="PBK93887.1"/>
    <property type="molecule type" value="Genomic_DNA"/>
</dbReference>
<evidence type="ECO:0000256" key="1">
    <source>
        <dbReference type="SAM" id="Phobius"/>
    </source>
</evidence>
<gene>
    <name evidence="2" type="ORF">ARMGADRAFT_1029756</name>
</gene>
<keyword evidence="1" id="KW-1133">Transmembrane helix</keyword>
<keyword evidence="1" id="KW-0812">Transmembrane</keyword>
<sequence>MTESIRFLILDFIWYPEESGTGIFPSVLQLLPNLQRLCIHLAWGNVSILNAGSFSSPQSISSVRTLILDKIVFDTASRLYSLLASFNNLEVINLDETGIEDANATADLVLSRQSCFPSTLELSLEGPVLEALLFPQSTVSIANLRILSILTVTDQEVITTSFIHSLIDLGHLSRLRSIHTSLYFDRPFPWAHPFFKGLSSSVEYIDISFWRSFLAHTMPPFCLIFDRIGKSRTVFLLAIRGNFKYGSRYMFIITLVILVLKTTVVMSGQGPVTSMNIPEISCSMKAFPKRIGRDACISNLRKAR</sequence>
<proteinExistence type="predicted"/>
<name>A0A2H3DXR1_ARMGA</name>
<feature type="transmembrane region" description="Helical" evidence="1">
    <location>
        <begin position="249"/>
        <end position="268"/>
    </location>
</feature>
<dbReference type="InterPro" id="IPR032675">
    <property type="entry name" value="LRR_dom_sf"/>
</dbReference>